<proteinExistence type="predicted"/>
<gene>
    <name evidence="1" type="ORF">SAMN06265353_1268</name>
</gene>
<dbReference type="InterPro" id="IPR016155">
    <property type="entry name" value="Mopterin_synth/thiamin_S_b"/>
</dbReference>
<evidence type="ECO:0000313" key="1">
    <source>
        <dbReference type="EMBL" id="SNZ15051.1"/>
    </source>
</evidence>
<protein>
    <submittedName>
        <fullName evidence="1">Sulfur carrier protein</fullName>
    </submittedName>
</protein>
<name>A0A285P597_9AQUI</name>
<dbReference type="EMBL" id="OBEN01000007">
    <property type="protein sequence ID" value="SNZ15051.1"/>
    <property type="molecule type" value="Genomic_DNA"/>
</dbReference>
<dbReference type="Proteomes" id="UP000218627">
    <property type="component" value="Unassembled WGS sequence"/>
</dbReference>
<dbReference type="InterPro" id="IPR003749">
    <property type="entry name" value="ThiS/MoaD-like"/>
</dbReference>
<keyword evidence="2" id="KW-1185">Reference proteome</keyword>
<sequence>MVLYINGEPREVERELNLNELLNYLGIAFREVGLAISVNGEVIPKSKYTDVRLKEGDSVEIIHLVGGG</sequence>
<reference evidence="2" key="1">
    <citation type="submission" date="2017-09" db="EMBL/GenBank/DDBJ databases">
        <authorList>
            <person name="Varghese N."/>
            <person name="Submissions S."/>
        </authorList>
    </citation>
    <scope>NUCLEOTIDE SEQUENCE [LARGE SCALE GENOMIC DNA]</scope>
    <source>
        <strain evidence="2">DSM 2913</strain>
    </source>
</reference>
<organism evidence="1 2">
    <name type="scientific">Hydrogenobacter hydrogenophilus</name>
    <dbReference type="NCBI Taxonomy" id="35835"/>
    <lineage>
        <taxon>Bacteria</taxon>
        <taxon>Pseudomonadati</taxon>
        <taxon>Aquificota</taxon>
        <taxon>Aquificia</taxon>
        <taxon>Aquificales</taxon>
        <taxon>Aquificaceae</taxon>
        <taxon>Hydrogenobacter</taxon>
    </lineage>
</organism>
<dbReference type="InterPro" id="IPR012675">
    <property type="entry name" value="Beta-grasp_dom_sf"/>
</dbReference>
<dbReference type="PANTHER" id="PTHR34472">
    <property type="entry name" value="SULFUR CARRIER PROTEIN THIS"/>
    <property type="match status" value="1"/>
</dbReference>
<dbReference type="SUPFAM" id="SSF54285">
    <property type="entry name" value="MoaD/ThiS"/>
    <property type="match status" value="1"/>
</dbReference>
<dbReference type="PANTHER" id="PTHR34472:SF1">
    <property type="entry name" value="SULFUR CARRIER PROTEIN THIS"/>
    <property type="match status" value="1"/>
</dbReference>
<dbReference type="NCBIfam" id="TIGR01683">
    <property type="entry name" value="thiS"/>
    <property type="match status" value="1"/>
</dbReference>
<evidence type="ECO:0000313" key="2">
    <source>
        <dbReference type="Proteomes" id="UP000218627"/>
    </source>
</evidence>
<accession>A0A285P597</accession>
<dbReference type="RefSeq" id="WP_096602518.1">
    <property type="nucleotide sequence ID" value="NZ_OBEN01000007.1"/>
</dbReference>
<dbReference type="Pfam" id="PF02597">
    <property type="entry name" value="ThiS"/>
    <property type="match status" value="1"/>
</dbReference>
<dbReference type="OrthoDB" id="197113at2"/>
<dbReference type="Gene3D" id="3.10.20.30">
    <property type="match status" value="1"/>
</dbReference>
<dbReference type="CDD" id="cd00565">
    <property type="entry name" value="Ubl_ThiS"/>
    <property type="match status" value="1"/>
</dbReference>
<dbReference type="AlphaFoldDB" id="A0A285P597"/>
<dbReference type="InterPro" id="IPR010035">
    <property type="entry name" value="Thi_S"/>
</dbReference>